<evidence type="ECO:0000313" key="9">
    <source>
        <dbReference type="Proteomes" id="UP000249782"/>
    </source>
</evidence>
<organism evidence="8 9">
    <name type="scientific">Methanothermobacter tenebrarum</name>
    <dbReference type="NCBI Taxonomy" id="680118"/>
    <lineage>
        <taxon>Archaea</taxon>
        <taxon>Methanobacteriati</taxon>
        <taxon>Methanobacteriota</taxon>
        <taxon>Methanomada group</taxon>
        <taxon>Methanobacteria</taxon>
        <taxon>Methanobacteriales</taxon>
        <taxon>Methanobacteriaceae</taxon>
        <taxon>Methanothermobacter</taxon>
    </lineage>
</organism>
<evidence type="ECO:0000259" key="7">
    <source>
        <dbReference type="PROSITE" id="PS51379"/>
    </source>
</evidence>
<dbReference type="PANTHER" id="PTHR42859">
    <property type="entry name" value="OXIDOREDUCTASE"/>
    <property type="match status" value="1"/>
</dbReference>
<proteinExistence type="predicted"/>
<dbReference type="Pfam" id="PF12800">
    <property type="entry name" value="Fer4_4"/>
    <property type="match status" value="1"/>
</dbReference>
<dbReference type="Gene3D" id="3.30.70.20">
    <property type="match status" value="2"/>
</dbReference>
<dbReference type="PROSITE" id="PS51379">
    <property type="entry name" value="4FE4S_FER_2"/>
    <property type="match status" value="2"/>
</dbReference>
<evidence type="ECO:0000256" key="2">
    <source>
        <dbReference type="ARBA" id="ARBA00022485"/>
    </source>
</evidence>
<dbReference type="OrthoDB" id="2837at2157"/>
<evidence type="ECO:0000256" key="1">
    <source>
        <dbReference type="ARBA" id="ARBA00022448"/>
    </source>
</evidence>
<keyword evidence="1" id="KW-0813">Transport</keyword>
<name>A0A328PD00_9EURY</name>
<dbReference type="Proteomes" id="UP000249782">
    <property type="component" value="Unassembled WGS sequence"/>
</dbReference>
<protein>
    <submittedName>
        <fullName evidence="8">Ferredoxin</fullName>
    </submittedName>
</protein>
<keyword evidence="6" id="KW-0411">Iron-sulfur</keyword>
<feature type="domain" description="4Fe-4S ferredoxin-type" evidence="7">
    <location>
        <begin position="61"/>
        <end position="90"/>
    </location>
</feature>
<keyword evidence="9" id="KW-1185">Reference proteome</keyword>
<dbReference type="SUPFAM" id="SSF54862">
    <property type="entry name" value="4Fe-4S ferredoxins"/>
    <property type="match status" value="1"/>
</dbReference>
<reference evidence="8 9" key="1">
    <citation type="submission" date="2018-06" db="EMBL/GenBank/DDBJ databases">
        <title>Draft genome sequence of hyperthermophilic methanogen Methanothermobacter tenebrarum sp. MCM-B 1447.</title>
        <authorList>
            <person name="Pore S.D."/>
            <person name="Dagar S."/>
            <person name="Dhakephalkar P.K."/>
        </authorList>
    </citation>
    <scope>NUCLEOTIDE SEQUENCE [LARGE SCALE GENOMIC DNA]</scope>
    <source>
        <strain evidence="8 9">MCM B 1447</strain>
    </source>
</reference>
<feature type="domain" description="4Fe-4S ferredoxin-type" evidence="7">
    <location>
        <begin position="2"/>
        <end position="33"/>
    </location>
</feature>
<keyword evidence="3" id="KW-0479">Metal-binding</keyword>
<keyword evidence="2" id="KW-0004">4Fe-4S</keyword>
<dbReference type="PANTHER" id="PTHR42859:SF10">
    <property type="entry name" value="DIMETHYLSULFOXIDE REDUCTASE CHAIN B"/>
    <property type="match status" value="1"/>
</dbReference>
<evidence type="ECO:0000256" key="4">
    <source>
        <dbReference type="ARBA" id="ARBA00022982"/>
    </source>
</evidence>
<dbReference type="InterPro" id="IPR017896">
    <property type="entry name" value="4Fe4S_Fe-S-bd"/>
</dbReference>
<evidence type="ECO:0000256" key="3">
    <source>
        <dbReference type="ARBA" id="ARBA00022723"/>
    </source>
</evidence>
<dbReference type="InterPro" id="IPR017900">
    <property type="entry name" value="4Fe4S_Fe_S_CS"/>
</dbReference>
<dbReference type="RefSeq" id="WP_112093810.1">
    <property type="nucleotide sequence ID" value="NZ_QLOE01000004.1"/>
</dbReference>
<evidence type="ECO:0000256" key="6">
    <source>
        <dbReference type="ARBA" id="ARBA00023014"/>
    </source>
</evidence>
<evidence type="ECO:0000256" key="5">
    <source>
        <dbReference type="ARBA" id="ARBA00023004"/>
    </source>
</evidence>
<accession>A0A328PD00</accession>
<dbReference type="GO" id="GO:0046872">
    <property type="term" value="F:metal ion binding"/>
    <property type="evidence" value="ECO:0007669"/>
    <property type="project" value="UniProtKB-KW"/>
</dbReference>
<dbReference type="PROSITE" id="PS00198">
    <property type="entry name" value="4FE4S_FER_1"/>
    <property type="match status" value="1"/>
</dbReference>
<dbReference type="AlphaFoldDB" id="A0A328PD00"/>
<dbReference type="EMBL" id="QLOE01000004">
    <property type="protein sequence ID" value="RAO79123.1"/>
    <property type="molecule type" value="Genomic_DNA"/>
</dbReference>
<dbReference type="GO" id="GO:0051539">
    <property type="term" value="F:4 iron, 4 sulfur cluster binding"/>
    <property type="evidence" value="ECO:0007669"/>
    <property type="project" value="UniProtKB-KW"/>
</dbReference>
<gene>
    <name evidence="8" type="ORF">DPC56_04150</name>
</gene>
<evidence type="ECO:0000313" key="8">
    <source>
        <dbReference type="EMBL" id="RAO79123.1"/>
    </source>
</evidence>
<sequence>MKKILSQPELCDGCRDCEEACEELYGAPRIIIREINGTYYPIICQQCEDAPCKAICPTEAINETIDFERCIGCGLCMIVCPFGAIVLSERKAHKCNQCPKLDTPACIKACSKRALSIVDAEKLKLEKQEKHIAKMARTAKPKFDILELVSKSKKAEEKLK</sequence>
<keyword evidence="5" id="KW-0408">Iron</keyword>
<dbReference type="InterPro" id="IPR050294">
    <property type="entry name" value="RnfB_subfamily"/>
</dbReference>
<keyword evidence="4" id="KW-0249">Electron transport</keyword>
<comment type="caution">
    <text evidence="8">The sequence shown here is derived from an EMBL/GenBank/DDBJ whole genome shotgun (WGS) entry which is preliminary data.</text>
</comment>
<dbReference type="GO" id="GO:0016491">
    <property type="term" value="F:oxidoreductase activity"/>
    <property type="evidence" value="ECO:0007669"/>
    <property type="project" value="UniProtKB-ARBA"/>
</dbReference>
<dbReference type="Pfam" id="PF00037">
    <property type="entry name" value="Fer4"/>
    <property type="match status" value="1"/>
</dbReference>